<dbReference type="OrthoDB" id="5417135at2759"/>
<feature type="region of interest" description="Disordered" evidence="1">
    <location>
        <begin position="329"/>
        <end position="413"/>
    </location>
</feature>
<feature type="transmembrane region" description="Helical" evidence="2">
    <location>
        <begin position="78"/>
        <end position="99"/>
    </location>
</feature>
<feature type="compositionally biased region" description="Pro residues" evidence="1">
    <location>
        <begin position="236"/>
        <end position="247"/>
    </location>
</feature>
<feature type="region of interest" description="Disordered" evidence="1">
    <location>
        <begin position="121"/>
        <end position="148"/>
    </location>
</feature>
<dbReference type="PANTHER" id="PTHR42088">
    <property type="entry name" value="YALI0F10131P"/>
    <property type="match status" value="1"/>
</dbReference>
<keyword evidence="2" id="KW-0812">Transmembrane</keyword>
<protein>
    <submittedName>
        <fullName evidence="3">Uncharacterized protein</fullName>
    </submittedName>
</protein>
<organism evidence="3 4">
    <name type="scientific">Thielaviopsis punctulata</name>
    <dbReference type="NCBI Taxonomy" id="72032"/>
    <lineage>
        <taxon>Eukaryota</taxon>
        <taxon>Fungi</taxon>
        <taxon>Dikarya</taxon>
        <taxon>Ascomycota</taxon>
        <taxon>Pezizomycotina</taxon>
        <taxon>Sordariomycetes</taxon>
        <taxon>Hypocreomycetidae</taxon>
        <taxon>Microascales</taxon>
        <taxon>Ceratocystidaceae</taxon>
        <taxon>Thielaviopsis</taxon>
    </lineage>
</organism>
<dbReference type="EMBL" id="LAEV01000992">
    <property type="protein sequence ID" value="KKA29091.1"/>
    <property type="molecule type" value="Genomic_DNA"/>
</dbReference>
<evidence type="ECO:0000313" key="3">
    <source>
        <dbReference type="EMBL" id="KKA29091.1"/>
    </source>
</evidence>
<feature type="region of interest" description="Disordered" evidence="1">
    <location>
        <begin position="217"/>
        <end position="261"/>
    </location>
</feature>
<feature type="region of interest" description="Disordered" evidence="1">
    <location>
        <begin position="639"/>
        <end position="673"/>
    </location>
</feature>
<accession>A0A0F4ZG61</accession>
<feature type="compositionally biased region" description="Polar residues" evidence="1">
    <location>
        <begin position="650"/>
        <end position="665"/>
    </location>
</feature>
<name>A0A0F4ZG61_9PEZI</name>
<keyword evidence="2" id="KW-0472">Membrane</keyword>
<dbReference type="AlphaFoldDB" id="A0A0F4ZG61"/>
<evidence type="ECO:0000256" key="1">
    <source>
        <dbReference type="SAM" id="MobiDB-lite"/>
    </source>
</evidence>
<gene>
    <name evidence="3" type="ORF">TD95_002782</name>
</gene>
<reference evidence="3 4" key="1">
    <citation type="submission" date="2015-03" db="EMBL/GenBank/DDBJ databases">
        <authorList>
            <person name="Radwan O."/>
            <person name="Al-Naeli F.A."/>
            <person name="Rendon G.A."/>
            <person name="Fields C."/>
        </authorList>
    </citation>
    <scope>NUCLEOTIDE SEQUENCE [LARGE SCALE GENOMIC DNA]</scope>
    <source>
        <strain evidence="3">CR-DP1</strain>
    </source>
</reference>
<dbReference type="Proteomes" id="UP000033483">
    <property type="component" value="Unassembled WGS sequence"/>
</dbReference>
<dbReference type="PANTHER" id="PTHR42088:SF1">
    <property type="entry name" value="YALI0F10131P"/>
    <property type="match status" value="1"/>
</dbReference>
<feature type="region of interest" description="Disordered" evidence="1">
    <location>
        <begin position="499"/>
        <end position="561"/>
    </location>
</feature>
<keyword evidence="4" id="KW-1185">Reference proteome</keyword>
<proteinExistence type="predicted"/>
<feature type="compositionally biased region" description="Polar residues" evidence="1">
    <location>
        <begin position="330"/>
        <end position="356"/>
    </location>
</feature>
<comment type="caution">
    <text evidence="3">The sequence shown here is derived from an EMBL/GenBank/DDBJ whole genome shotgun (WGS) entry which is preliminary data.</text>
</comment>
<keyword evidence="2" id="KW-1133">Transmembrane helix</keyword>
<evidence type="ECO:0000256" key="2">
    <source>
        <dbReference type="SAM" id="Phobius"/>
    </source>
</evidence>
<evidence type="ECO:0000313" key="4">
    <source>
        <dbReference type="Proteomes" id="UP000033483"/>
    </source>
</evidence>
<sequence length="697" mass="75366">MVVSKINGRAYRLGPRVPLKFGEDGLPVASHVMVEPPSKVYARAETASGTSNYVEAICATDSSSSFCEKPYQTKNLKVPITLCVVLPLAAAAIACVWFWNKNRLRERAEDKLEAARDWDYGIDDPKKRKNKPSNLGPGEKGGMHRGQISMDMNLSSPYLLPPKLNGSRDSLSSLARSIDHEADPYRPITSYANDAASMYAPSSRNNRISMMPASPATAVTKDPFDVPPSPRSVAPPRSPRVPTPPAQDPFASPDDHDHTDNVTAPYPTANNAHLDIGLAEMPNVQPPAAAVVRGEQTANQSWDVSNANNNAGINMDMPDHAHHLAVELPNDSSMSNNNAPPQLSISVPDSYNSNGPHYNDSGLIAAAPYPEDENHGQPQYPQDNYDDDMRGRSTRRSIDLGGETGNGGLLYAPENAASNNRMSVGFRPLPPDEIMDTEDPEYRANRIRSFYKEYFEDYSKPNNAPAVPALPRQYQNNGEAYMDPNSKAFVMPYAQPVTRRAMTPPPSSGPRMRGPAPPRFRADSAASGQIRPGSSASARPPKRGPPPSALSTLPNPSKLGDSMAILGAMDFAPPESMADRVAGRCQSPTLEKIAYNPKLPVSTPLQSTFDELSVMPNPSQLRKSSTFNALDFAPPRRFKDADEMSDAGSVRSNRSGLSSAHTQALRSGAGRVSRLPGDTVFAAADASALKPSWDLRG</sequence>